<evidence type="ECO:0000256" key="1">
    <source>
        <dbReference type="ARBA" id="ARBA00023002"/>
    </source>
</evidence>
<keyword evidence="5" id="KW-1185">Reference proteome</keyword>
<dbReference type="Gene3D" id="3.50.50.60">
    <property type="entry name" value="FAD/NAD(P)-binding domain"/>
    <property type="match status" value="1"/>
</dbReference>
<dbReference type="SUPFAM" id="SSF51905">
    <property type="entry name" value="FAD/NAD(P)-binding domain"/>
    <property type="match status" value="1"/>
</dbReference>
<evidence type="ECO:0000313" key="4">
    <source>
        <dbReference type="EMBL" id="TCP56906.1"/>
    </source>
</evidence>
<accession>A0A4V2SV72</accession>
<organism evidence="4 5">
    <name type="scientific">Tamaricihabitans halophyticus</name>
    <dbReference type="NCBI Taxonomy" id="1262583"/>
    <lineage>
        <taxon>Bacteria</taxon>
        <taxon>Bacillati</taxon>
        <taxon>Actinomycetota</taxon>
        <taxon>Actinomycetes</taxon>
        <taxon>Pseudonocardiales</taxon>
        <taxon>Pseudonocardiaceae</taxon>
        <taxon>Tamaricihabitans</taxon>
    </lineage>
</organism>
<dbReference type="EMBL" id="SLXQ01000001">
    <property type="protein sequence ID" value="TCP56906.1"/>
    <property type="molecule type" value="Genomic_DNA"/>
</dbReference>
<evidence type="ECO:0000259" key="3">
    <source>
        <dbReference type="Pfam" id="PF01494"/>
    </source>
</evidence>
<dbReference type="PRINTS" id="PR00420">
    <property type="entry name" value="RNGMNOXGNASE"/>
</dbReference>
<sequence>MKHAVVIGGGIGGLAAAAGLHRIGWRVTVLEQAAEFAEIGAGLTLWPNGLAALRALGFQDELTELSMPQRAGGVRSRSGRWLTRMDSDELERTLGQPMVGVHRAQLHELLLAALPAESLRTGAQVTDVDPDTGIPELDVPPADLVVGADGIRSSLRARHWPAHPAPVYTGFTAWRAICQEGAPNDLGVTMGRAAEIGVVPLADGRTYWYFSIRAPEGQHNPDEYEFLREYLARWHEPIPELVARTSAEDVIRNDMYYLATPLKSYVHGRVALLGDAAHAMTPHLGQGGCQALEDAAVLTASCADHDSVPDALRAYDEQRRPRSQQIARASTMAGKFGSQLANPVAVALRDFGMWLMPHRTTIQSFLRVSSWTPPEISAIR</sequence>
<dbReference type="InterPro" id="IPR050493">
    <property type="entry name" value="FAD-dep_Monooxygenase_BioMet"/>
</dbReference>
<proteinExistence type="predicted"/>
<reference evidence="4 5" key="1">
    <citation type="submission" date="2019-03" db="EMBL/GenBank/DDBJ databases">
        <title>Genomic Encyclopedia of Type Strains, Phase IV (KMG-IV): sequencing the most valuable type-strain genomes for metagenomic binning, comparative biology and taxonomic classification.</title>
        <authorList>
            <person name="Goeker M."/>
        </authorList>
    </citation>
    <scope>NUCLEOTIDE SEQUENCE [LARGE SCALE GENOMIC DNA]</scope>
    <source>
        <strain evidence="4 5">DSM 45765</strain>
    </source>
</reference>
<evidence type="ECO:0000313" key="5">
    <source>
        <dbReference type="Proteomes" id="UP000294911"/>
    </source>
</evidence>
<dbReference type="Proteomes" id="UP000294911">
    <property type="component" value="Unassembled WGS sequence"/>
</dbReference>
<dbReference type="PANTHER" id="PTHR13789:SF309">
    <property type="entry name" value="PUTATIVE (AFU_ORTHOLOGUE AFUA_6G14510)-RELATED"/>
    <property type="match status" value="1"/>
</dbReference>
<dbReference type="RefSeq" id="WP_132875444.1">
    <property type="nucleotide sequence ID" value="NZ_SLXQ01000001.1"/>
</dbReference>
<protein>
    <submittedName>
        <fullName evidence="4">2-polyprenyl-6-methoxyphenol hydroxylase-like FAD-dependent oxidoreductase</fullName>
    </submittedName>
</protein>
<evidence type="ECO:0000256" key="2">
    <source>
        <dbReference type="ARBA" id="ARBA00023033"/>
    </source>
</evidence>
<keyword evidence="1" id="KW-0560">Oxidoreductase</keyword>
<dbReference type="GO" id="GO:0004497">
    <property type="term" value="F:monooxygenase activity"/>
    <property type="evidence" value="ECO:0007669"/>
    <property type="project" value="UniProtKB-KW"/>
</dbReference>
<name>A0A4V2SV72_9PSEU</name>
<dbReference type="InterPro" id="IPR002938">
    <property type="entry name" value="FAD-bd"/>
</dbReference>
<dbReference type="PANTHER" id="PTHR13789">
    <property type="entry name" value="MONOOXYGENASE"/>
    <property type="match status" value="1"/>
</dbReference>
<gene>
    <name evidence="4" type="ORF">EV191_101855</name>
</gene>
<dbReference type="OrthoDB" id="4568714at2"/>
<feature type="domain" description="FAD-binding" evidence="3">
    <location>
        <begin position="4"/>
        <end position="329"/>
    </location>
</feature>
<comment type="caution">
    <text evidence="4">The sequence shown here is derived from an EMBL/GenBank/DDBJ whole genome shotgun (WGS) entry which is preliminary data.</text>
</comment>
<dbReference type="Pfam" id="PF01494">
    <property type="entry name" value="FAD_binding_3"/>
    <property type="match status" value="1"/>
</dbReference>
<dbReference type="GO" id="GO:0071949">
    <property type="term" value="F:FAD binding"/>
    <property type="evidence" value="ECO:0007669"/>
    <property type="project" value="InterPro"/>
</dbReference>
<dbReference type="InterPro" id="IPR036188">
    <property type="entry name" value="FAD/NAD-bd_sf"/>
</dbReference>
<keyword evidence="2" id="KW-0503">Monooxygenase</keyword>
<dbReference type="AlphaFoldDB" id="A0A4V2SV72"/>